<dbReference type="InterPro" id="IPR029052">
    <property type="entry name" value="Metallo-depent_PP-like"/>
</dbReference>
<dbReference type="InterPro" id="IPR024654">
    <property type="entry name" value="Calcineurin-like_PHP_lpxH"/>
</dbReference>
<keyword evidence="2" id="KW-0479">Metal-binding</keyword>
<dbReference type="Proteomes" id="UP000001476">
    <property type="component" value="Chromosome"/>
</dbReference>
<dbReference type="KEGG" id="eel:EUBELI_00401"/>
<dbReference type="GO" id="GO:0016787">
    <property type="term" value="F:hydrolase activity"/>
    <property type="evidence" value="ECO:0007669"/>
    <property type="project" value="UniProtKB-UniRule"/>
</dbReference>
<dbReference type="Gene3D" id="3.60.21.10">
    <property type="match status" value="1"/>
</dbReference>
<name>C4Z3F5_LACE2</name>
<accession>C4Z3F5</accession>
<dbReference type="PANTHER" id="PTHR11124">
    <property type="entry name" value="VACUOLAR SORTING PROTEIN VPS29"/>
    <property type="match status" value="1"/>
</dbReference>
<dbReference type="eggNOG" id="COG0622">
    <property type="taxonomic scope" value="Bacteria"/>
</dbReference>
<protein>
    <recommendedName>
        <fullName evidence="2">Phosphoesterase</fullName>
        <ecNumber evidence="2">3.1.4.-</ecNumber>
    </recommendedName>
</protein>
<proteinExistence type="inferred from homology"/>
<organism evidence="4 5">
    <name type="scientific">Lachnospira eligens (strain ATCC 27750 / DSM 3376 / VPI C15-48 / C15-B4)</name>
    <name type="common">Eubacterium eligens</name>
    <dbReference type="NCBI Taxonomy" id="515620"/>
    <lineage>
        <taxon>Bacteria</taxon>
        <taxon>Bacillati</taxon>
        <taxon>Bacillota</taxon>
        <taxon>Clostridia</taxon>
        <taxon>Lachnospirales</taxon>
        <taxon>Lachnospiraceae</taxon>
        <taxon>Lachnospira</taxon>
    </lineage>
</organism>
<comment type="similarity">
    <text evidence="1 2">Belongs to the metallophosphoesterase superfamily. YfcE family.</text>
</comment>
<evidence type="ECO:0000313" key="4">
    <source>
        <dbReference type="EMBL" id="ACR71424.1"/>
    </source>
</evidence>
<dbReference type="EC" id="3.1.4.-" evidence="2"/>
<feature type="domain" description="Calcineurin-like phosphoesterase" evidence="3">
    <location>
        <begin position="10"/>
        <end position="156"/>
    </location>
</feature>
<dbReference type="AlphaFoldDB" id="C4Z3F5"/>
<evidence type="ECO:0000313" key="5">
    <source>
        <dbReference type="Proteomes" id="UP000001476"/>
    </source>
</evidence>
<dbReference type="EMBL" id="CP001104">
    <property type="protein sequence ID" value="ACR71424.1"/>
    <property type="molecule type" value="Genomic_DNA"/>
</dbReference>
<comment type="cofactor">
    <cofactor evidence="2">
        <name>a divalent metal cation</name>
        <dbReference type="ChEBI" id="CHEBI:60240"/>
    </cofactor>
</comment>
<evidence type="ECO:0000256" key="1">
    <source>
        <dbReference type="ARBA" id="ARBA00008950"/>
    </source>
</evidence>
<gene>
    <name evidence="4" type="ordered locus">EUBELI_00401</name>
</gene>
<dbReference type="Pfam" id="PF12850">
    <property type="entry name" value="Metallophos_2"/>
    <property type="match status" value="1"/>
</dbReference>
<sequence>MAHSGGFMQRIMIVSDSHRRHGNLAEAIYNEQPFDLLIHLGDIEGEEDIIQELAGGETIMVPGNNDFFSPLPREREIELAGKKVLLTHGHYYYVSLDLQTLREECIARGIDIVMFGHTHRPLIQIEDELTFINPGSISYPRQADKRCTYIMLEIDDNGEMSFNLKYV</sequence>
<dbReference type="GO" id="GO:0046872">
    <property type="term" value="F:metal ion binding"/>
    <property type="evidence" value="ECO:0007669"/>
    <property type="project" value="UniProtKB-KW"/>
</dbReference>
<dbReference type="SUPFAM" id="SSF56300">
    <property type="entry name" value="Metallo-dependent phosphatases"/>
    <property type="match status" value="1"/>
</dbReference>
<evidence type="ECO:0000259" key="3">
    <source>
        <dbReference type="Pfam" id="PF12850"/>
    </source>
</evidence>
<dbReference type="HOGENOM" id="CLU_063749_2_1_9"/>
<evidence type="ECO:0000256" key="2">
    <source>
        <dbReference type="RuleBase" id="RU362039"/>
    </source>
</evidence>
<keyword evidence="5" id="KW-1185">Reference proteome</keyword>
<dbReference type="STRING" id="515620.EUBELI_00401"/>
<dbReference type="InterPro" id="IPR000979">
    <property type="entry name" value="Phosphodiesterase_MJ0936/Vps29"/>
</dbReference>
<reference evidence="4 5" key="1">
    <citation type="journal article" date="2009" name="Proc. Natl. Acad. Sci. U.S.A.">
        <title>Characterizing a model human gut microbiota composed of members of its two dominant bacterial phyla.</title>
        <authorList>
            <person name="Mahowald M.A."/>
            <person name="Rey F.E."/>
            <person name="Seedorf H."/>
            <person name="Turnbaugh P.J."/>
            <person name="Fulton R.S."/>
            <person name="Wollam A."/>
            <person name="Shah N."/>
            <person name="Wang C."/>
            <person name="Magrini V."/>
            <person name="Wilson R.K."/>
            <person name="Cantarel B.L."/>
            <person name="Coutinho P.M."/>
            <person name="Henrissat B."/>
            <person name="Crock L.W."/>
            <person name="Russell A."/>
            <person name="Verberkmoes N.C."/>
            <person name="Hettich R.L."/>
            <person name="Gordon J.I."/>
        </authorList>
    </citation>
    <scope>NUCLEOTIDE SEQUENCE [LARGE SCALE GENOMIC DNA]</scope>
    <source>
        <strain evidence="5">ATCC 27750 / DSM 3376 / VPI C15-48 / C15-B4</strain>
    </source>
</reference>
<dbReference type="NCBIfam" id="TIGR00040">
    <property type="entry name" value="yfcE"/>
    <property type="match status" value="1"/>
</dbReference>